<dbReference type="PANTHER" id="PTHR37422">
    <property type="entry name" value="TEICHURONIC ACID BIOSYNTHESIS PROTEIN TUAE"/>
    <property type="match status" value="1"/>
</dbReference>
<feature type="transmembrane region" description="Helical" evidence="1">
    <location>
        <begin position="268"/>
        <end position="289"/>
    </location>
</feature>
<feature type="transmembrane region" description="Helical" evidence="1">
    <location>
        <begin position="108"/>
        <end position="133"/>
    </location>
</feature>
<feature type="transmembrane region" description="Helical" evidence="1">
    <location>
        <begin position="202"/>
        <end position="223"/>
    </location>
</feature>
<feature type="transmembrane region" description="Helical" evidence="1">
    <location>
        <begin position="229"/>
        <end position="256"/>
    </location>
</feature>
<sequence>MYDRRVKLDLHSGRRAAFGARAAVARVPVHYWVFVLLLVFTVAMPKAGIGINGTPLTFGYMLLAAFAPVALVGLFRRPDFSAVPTMNLLLGYLPISLFVTYKLLSYGTILSLIVLTTILAVLPLIILLAYAPYLEDFTEDQIGAPIKWCIRIVVIWGLMNFFLYALTKNFIEINYLTINQIDLGAIYSKNNRRGVLMKLVSTYNNGNLLGSCLIMMAPVYLFFEKSRAFIAAFCLAIVLTLSRTAWFGLAAVFSLLILFGRIRLTRPFIWLGVAAAVMVVIIALPYMGWTSDRVVDVNLGGRLVYWSDLSLSLFGARDVRIYEILYASFLQSFGVVGFALALTALGFPLVYGLINLKRLSPLRVSALLGVCAYLLVAFFDAAFIYPPTIAQFLFLSALLYRRGYRGDRVRQAPVPTVPRRGMTLAEAGRRI</sequence>
<feature type="transmembrane region" description="Helical" evidence="1">
    <location>
        <begin position="384"/>
        <end position="400"/>
    </location>
</feature>
<feature type="transmembrane region" description="Helical" evidence="1">
    <location>
        <begin position="361"/>
        <end position="378"/>
    </location>
</feature>
<dbReference type="PANTHER" id="PTHR37422:SF13">
    <property type="entry name" value="LIPOPOLYSACCHARIDE BIOSYNTHESIS PROTEIN PA4999-RELATED"/>
    <property type="match status" value="1"/>
</dbReference>
<feature type="transmembrane region" description="Helical" evidence="1">
    <location>
        <begin position="145"/>
        <end position="166"/>
    </location>
</feature>
<comment type="caution">
    <text evidence="2">The sequence shown here is derived from an EMBL/GenBank/DDBJ whole genome shotgun (WGS) entry which is preliminary data.</text>
</comment>
<keyword evidence="1" id="KW-1133">Transmembrane helix</keyword>
<evidence type="ECO:0008006" key="4">
    <source>
        <dbReference type="Google" id="ProtNLM"/>
    </source>
</evidence>
<feature type="transmembrane region" description="Helical" evidence="1">
    <location>
        <begin position="333"/>
        <end position="354"/>
    </location>
</feature>
<name>A0ABV0B937_9SPHN</name>
<dbReference type="InterPro" id="IPR051533">
    <property type="entry name" value="WaaL-like"/>
</dbReference>
<dbReference type="RefSeq" id="WP_346247102.1">
    <property type="nucleotide sequence ID" value="NZ_JBDIZK010000007.1"/>
</dbReference>
<dbReference type="EMBL" id="JBDIZK010000007">
    <property type="protein sequence ID" value="MEN3748088.1"/>
    <property type="molecule type" value="Genomic_DNA"/>
</dbReference>
<evidence type="ECO:0000313" key="2">
    <source>
        <dbReference type="EMBL" id="MEN3748088.1"/>
    </source>
</evidence>
<organism evidence="2 3">
    <name type="scientific">Sphingomonas rustica</name>
    <dbReference type="NCBI Taxonomy" id="3103142"/>
    <lineage>
        <taxon>Bacteria</taxon>
        <taxon>Pseudomonadati</taxon>
        <taxon>Pseudomonadota</taxon>
        <taxon>Alphaproteobacteria</taxon>
        <taxon>Sphingomonadales</taxon>
        <taxon>Sphingomonadaceae</taxon>
        <taxon>Sphingomonas</taxon>
    </lineage>
</organism>
<dbReference type="Proteomes" id="UP001427805">
    <property type="component" value="Unassembled WGS sequence"/>
</dbReference>
<evidence type="ECO:0000256" key="1">
    <source>
        <dbReference type="SAM" id="Phobius"/>
    </source>
</evidence>
<feature type="transmembrane region" description="Helical" evidence="1">
    <location>
        <begin position="56"/>
        <end position="75"/>
    </location>
</feature>
<keyword evidence="3" id="KW-1185">Reference proteome</keyword>
<feature type="transmembrane region" description="Helical" evidence="1">
    <location>
        <begin position="29"/>
        <end position="49"/>
    </location>
</feature>
<protein>
    <recommendedName>
        <fullName evidence="4">Polysaccharide polymerase</fullName>
    </recommendedName>
</protein>
<keyword evidence="1" id="KW-0472">Membrane</keyword>
<evidence type="ECO:0000313" key="3">
    <source>
        <dbReference type="Proteomes" id="UP001427805"/>
    </source>
</evidence>
<keyword evidence="1" id="KW-0812">Transmembrane</keyword>
<gene>
    <name evidence="2" type="ORF">TPR58_13005</name>
</gene>
<reference evidence="2 3" key="1">
    <citation type="submission" date="2024-05" db="EMBL/GenBank/DDBJ databases">
        <title>Sphingomonas sp. HF-S3 16S ribosomal RNA gene Genome sequencing and assembly.</title>
        <authorList>
            <person name="Lee H."/>
        </authorList>
    </citation>
    <scope>NUCLEOTIDE SEQUENCE [LARGE SCALE GENOMIC DNA]</scope>
    <source>
        <strain evidence="2 3">HF-S3</strain>
    </source>
</reference>
<accession>A0ABV0B937</accession>
<proteinExistence type="predicted"/>